<dbReference type="SMART" id="SM00448">
    <property type="entry name" value="REC"/>
    <property type="match status" value="1"/>
</dbReference>
<dbReference type="Pfam" id="PF00072">
    <property type="entry name" value="Response_reg"/>
    <property type="match status" value="1"/>
</dbReference>
<evidence type="ECO:0000313" key="5">
    <source>
        <dbReference type="Proteomes" id="UP000076865"/>
    </source>
</evidence>
<proteinExistence type="predicted"/>
<dbReference type="EMBL" id="CP015438">
    <property type="protein sequence ID" value="ANB59770.1"/>
    <property type="molecule type" value="Genomic_DNA"/>
</dbReference>
<gene>
    <name evidence="4" type="ORF">GFC30_1329</name>
</gene>
<dbReference type="CDD" id="cd17546">
    <property type="entry name" value="REC_hyHK_CKI1_RcsC-like"/>
    <property type="match status" value="1"/>
</dbReference>
<organism evidence="4 5">
    <name type="scientific">Anoxybacteroides amylolyticum</name>
    <dbReference type="NCBI Taxonomy" id="294699"/>
    <lineage>
        <taxon>Bacteria</taxon>
        <taxon>Bacillati</taxon>
        <taxon>Bacillota</taxon>
        <taxon>Bacilli</taxon>
        <taxon>Bacillales</taxon>
        <taxon>Anoxybacillaceae</taxon>
        <taxon>Anoxybacteroides</taxon>
    </lineage>
</organism>
<dbReference type="Gene3D" id="3.40.50.2300">
    <property type="match status" value="1"/>
</dbReference>
<evidence type="ECO:0000256" key="1">
    <source>
        <dbReference type="ARBA" id="ARBA00022553"/>
    </source>
</evidence>
<dbReference type="GO" id="GO:0000160">
    <property type="term" value="P:phosphorelay signal transduction system"/>
    <property type="evidence" value="ECO:0007669"/>
    <property type="project" value="InterPro"/>
</dbReference>
<reference evidence="4 5" key="1">
    <citation type="journal article" date="2006" name="Syst. Appl. Microbiol.">
        <title>Anoxybacillus amylolyticus sp. nov., a thermophilic amylase producing bacterium isolated from Mount Rittmann (Antarctica).</title>
        <authorList>
            <person name="Poli A."/>
            <person name="Esposito E."/>
            <person name="Lama L."/>
            <person name="Orlando P."/>
            <person name="Nicolaus G."/>
            <person name="de Appolonia F."/>
            <person name="Gambacorta A."/>
            <person name="Nicolaus B."/>
        </authorList>
    </citation>
    <scope>NUCLEOTIDE SEQUENCE [LARGE SCALE GENOMIC DNA]</scope>
    <source>
        <strain evidence="4 5">DSM 15939</strain>
    </source>
</reference>
<dbReference type="InterPro" id="IPR011006">
    <property type="entry name" value="CheY-like_superfamily"/>
</dbReference>
<dbReference type="PATRIC" id="fig|294699.3.peg.1347"/>
<dbReference type="PROSITE" id="PS50110">
    <property type="entry name" value="RESPONSE_REGULATORY"/>
    <property type="match status" value="1"/>
</dbReference>
<dbReference type="AlphaFoldDB" id="A0A167TAI8"/>
<dbReference type="InterPro" id="IPR050595">
    <property type="entry name" value="Bact_response_regulator"/>
</dbReference>
<dbReference type="InterPro" id="IPR001789">
    <property type="entry name" value="Sig_transdc_resp-reg_receiver"/>
</dbReference>
<protein>
    <submittedName>
        <fullName evidence="4">Response regulator</fullName>
    </submittedName>
</protein>
<dbReference type="Proteomes" id="UP000076865">
    <property type="component" value="Chromosome"/>
</dbReference>
<dbReference type="KEGG" id="aamy:GFC30_1329"/>
<name>A0A167TAI8_9BACL</name>
<keyword evidence="5" id="KW-1185">Reference proteome</keyword>
<accession>A0A167TAI8</accession>
<feature type="modified residue" description="4-aspartylphosphate" evidence="2">
    <location>
        <position position="53"/>
    </location>
</feature>
<evidence type="ECO:0000313" key="4">
    <source>
        <dbReference type="EMBL" id="ANB59770.1"/>
    </source>
</evidence>
<sequence length="124" mass="14258">MVAKILLAEDEEVLRMLVMDTLEDEGYEIDEACDGQEAIELIKENDYDLILLDYMMPIYTGLEVIQQVRNIPAKKHVKIMMLSAKSQQTDQQRVLEAGADYFLAKPYSPLELVKRVEEILHGEN</sequence>
<keyword evidence="1 2" id="KW-0597">Phosphoprotein</keyword>
<dbReference type="PANTHER" id="PTHR44591">
    <property type="entry name" value="STRESS RESPONSE REGULATOR PROTEIN 1"/>
    <property type="match status" value="1"/>
</dbReference>
<dbReference type="PANTHER" id="PTHR44591:SF3">
    <property type="entry name" value="RESPONSE REGULATORY DOMAIN-CONTAINING PROTEIN"/>
    <property type="match status" value="1"/>
</dbReference>
<feature type="domain" description="Response regulatory" evidence="3">
    <location>
        <begin position="4"/>
        <end position="120"/>
    </location>
</feature>
<evidence type="ECO:0000259" key="3">
    <source>
        <dbReference type="PROSITE" id="PS50110"/>
    </source>
</evidence>
<evidence type="ECO:0000256" key="2">
    <source>
        <dbReference type="PROSITE-ProRule" id="PRU00169"/>
    </source>
</evidence>
<dbReference type="SUPFAM" id="SSF52172">
    <property type="entry name" value="CheY-like"/>
    <property type="match status" value="1"/>
</dbReference>